<name>A0A915ICZ0_ROMCU</name>
<feature type="region of interest" description="Disordered" evidence="1">
    <location>
        <begin position="65"/>
        <end position="115"/>
    </location>
</feature>
<proteinExistence type="predicted"/>
<organism evidence="2 3">
    <name type="scientific">Romanomermis culicivorax</name>
    <name type="common">Nematode worm</name>
    <dbReference type="NCBI Taxonomy" id="13658"/>
    <lineage>
        <taxon>Eukaryota</taxon>
        <taxon>Metazoa</taxon>
        <taxon>Ecdysozoa</taxon>
        <taxon>Nematoda</taxon>
        <taxon>Enoplea</taxon>
        <taxon>Dorylaimia</taxon>
        <taxon>Mermithida</taxon>
        <taxon>Mermithoidea</taxon>
        <taxon>Mermithidae</taxon>
        <taxon>Romanomermis</taxon>
    </lineage>
</organism>
<protein>
    <submittedName>
        <fullName evidence="3">Uncharacterized protein</fullName>
    </submittedName>
</protein>
<dbReference type="AlphaFoldDB" id="A0A915ICZ0"/>
<reference evidence="3" key="1">
    <citation type="submission" date="2022-11" db="UniProtKB">
        <authorList>
            <consortium name="WormBaseParasite"/>
        </authorList>
    </citation>
    <scope>IDENTIFICATION</scope>
</reference>
<keyword evidence="2" id="KW-1185">Reference proteome</keyword>
<evidence type="ECO:0000313" key="2">
    <source>
        <dbReference type="Proteomes" id="UP000887565"/>
    </source>
</evidence>
<feature type="compositionally biased region" description="Low complexity" evidence="1">
    <location>
        <begin position="85"/>
        <end position="98"/>
    </location>
</feature>
<feature type="region of interest" description="Disordered" evidence="1">
    <location>
        <begin position="33"/>
        <end position="52"/>
    </location>
</feature>
<accession>A0A915ICZ0</accession>
<sequence>MTDSNLQPNRTGRQLPFRSVTLYRFLSVPFRSAEKRVTSNKPDSSSTPSTMSSIYESTIMITHDYRDSTKSGNGDDDRTIDNKYGSSSTGGSTESTTTPVVSERRKPDTSQMPKMTDISVKSESQVWDNFFGKEAAKNNKLAYEVTAQDALLYVAQTESQDVLSNMSYELKDIFVAGMFNSRRLAMSKIKKEHYPGVGNCFTFNNEGPYYMNAQPGRQRG</sequence>
<evidence type="ECO:0000256" key="1">
    <source>
        <dbReference type="SAM" id="MobiDB-lite"/>
    </source>
</evidence>
<dbReference type="WBParaSite" id="nRc.2.0.1.t11762-RA">
    <property type="protein sequence ID" value="nRc.2.0.1.t11762-RA"/>
    <property type="gene ID" value="nRc.2.0.1.g11762"/>
</dbReference>
<feature type="compositionally biased region" description="Basic and acidic residues" evidence="1">
    <location>
        <begin position="65"/>
        <end position="81"/>
    </location>
</feature>
<evidence type="ECO:0000313" key="3">
    <source>
        <dbReference type="WBParaSite" id="nRc.2.0.1.t11762-RA"/>
    </source>
</evidence>
<dbReference type="Proteomes" id="UP000887565">
    <property type="component" value="Unplaced"/>
</dbReference>